<dbReference type="Pfam" id="PF13098">
    <property type="entry name" value="Thioredoxin_2"/>
    <property type="match status" value="1"/>
</dbReference>
<feature type="transmembrane region" description="Helical" evidence="6">
    <location>
        <begin position="504"/>
        <end position="529"/>
    </location>
</feature>
<feature type="domain" description="Cytochrome C biogenesis protein transmembrane" evidence="7">
    <location>
        <begin position="347"/>
        <end position="563"/>
    </location>
</feature>
<keyword evidence="2 6" id="KW-0812">Transmembrane</keyword>
<evidence type="ECO:0000256" key="5">
    <source>
        <dbReference type="ARBA" id="ARBA00023136"/>
    </source>
</evidence>
<evidence type="ECO:0000259" key="7">
    <source>
        <dbReference type="Pfam" id="PF02683"/>
    </source>
</evidence>
<keyword evidence="11" id="KW-1185">Reference proteome</keyword>
<feature type="domain" description="Thioredoxin-like fold" evidence="9">
    <location>
        <begin position="680"/>
        <end position="795"/>
    </location>
</feature>
<comment type="subcellular location">
    <subcellularLocation>
        <location evidence="1">Membrane</location>
        <topology evidence="1">Multi-pass membrane protein</topology>
    </subcellularLocation>
</comment>
<dbReference type="Gene3D" id="2.60.40.1250">
    <property type="entry name" value="Thiol:disulfide interchange protein DsbD, N-terminal domain"/>
    <property type="match status" value="1"/>
</dbReference>
<dbReference type="EMBL" id="BAABJK010000004">
    <property type="protein sequence ID" value="GAA4965354.1"/>
    <property type="molecule type" value="Genomic_DNA"/>
</dbReference>
<evidence type="ECO:0000256" key="2">
    <source>
        <dbReference type="ARBA" id="ARBA00022692"/>
    </source>
</evidence>
<evidence type="ECO:0000256" key="3">
    <source>
        <dbReference type="ARBA" id="ARBA00022748"/>
    </source>
</evidence>
<keyword evidence="5 6" id="KW-0472">Membrane</keyword>
<evidence type="ECO:0000259" key="8">
    <source>
        <dbReference type="Pfam" id="PF11412"/>
    </source>
</evidence>
<proteinExistence type="predicted"/>
<dbReference type="InterPro" id="IPR036249">
    <property type="entry name" value="Thioredoxin-like_sf"/>
</dbReference>
<protein>
    <submittedName>
        <fullName evidence="10">Thioredoxin family protein</fullName>
    </submittedName>
</protein>
<dbReference type="Proteomes" id="UP001501692">
    <property type="component" value="Unassembled WGS sequence"/>
</dbReference>
<dbReference type="PANTHER" id="PTHR32234:SF0">
    <property type="entry name" value="THIOL:DISULFIDE INTERCHANGE PROTEIN DSBD"/>
    <property type="match status" value="1"/>
</dbReference>
<feature type="transmembrane region" description="Helical" evidence="6">
    <location>
        <begin position="427"/>
        <end position="448"/>
    </location>
</feature>
<feature type="transmembrane region" description="Helical" evidence="6">
    <location>
        <begin position="469"/>
        <end position="492"/>
    </location>
</feature>
<evidence type="ECO:0000256" key="6">
    <source>
        <dbReference type="SAM" id="Phobius"/>
    </source>
</evidence>
<evidence type="ECO:0000256" key="1">
    <source>
        <dbReference type="ARBA" id="ARBA00004141"/>
    </source>
</evidence>
<dbReference type="SUPFAM" id="SSF52833">
    <property type="entry name" value="Thioredoxin-like"/>
    <property type="match status" value="1"/>
</dbReference>
<feature type="transmembrane region" description="Helical" evidence="6">
    <location>
        <begin position="610"/>
        <end position="628"/>
    </location>
</feature>
<dbReference type="InterPro" id="IPR028250">
    <property type="entry name" value="DsbDN"/>
</dbReference>
<name>A0ABP9HA58_9FLAO</name>
<evidence type="ECO:0000313" key="10">
    <source>
        <dbReference type="EMBL" id="GAA4965354.1"/>
    </source>
</evidence>
<feature type="transmembrane region" description="Helical" evidence="6">
    <location>
        <begin position="391"/>
        <end position="412"/>
    </location>
</feature>
<dbReference type="InterPro" id="IPR003834">
    <property type="entry name" value="Cyt_c_assmbl_TM_dom"/>
</dbReference>
<dbReference type="Pfam" id="PF02683">
    <property type="entry name" value="DsbD_TM"/>
    <property type="match status" value="1"/>
</dbReference>
<reference evidence="11" key="1">
    <citation type="journal article" date="2019" name="Int. J. Syst. Evol. Microbiol.">
        <title>The Global Catalogue of Microorganisms (GCM) 10K type strain sequencing project: providing services to taxonomists for standard genome sequencing and annotation.</title>
        <authorList>
            <consortium name="The Broad Institute Genomics Platform"/>
            <consortium name="The Broad Institute Genome Sequencing Center for Infectious Disease"/>
            <person name="Wu L."/>
            <person name="Ma J."/>
        </authorList>
    </citation>
    <scope>NUCLEOTIDE SEQUENCE [LARGE SCALE GENOMIC DNA]</scope>
    <source>
        <strain evidence="11">JCM 18287</strain>
    </source>
</reference>
<gene>
    <name evidence="10" type="ORF">GCM10023315_12890</name>
</gene>
<organism evidence="10 11">
    <name type="scientific">Algibacter aquimarinus</name>
    <dbReference type="NCBI Taxonomy" id="1136748"/>
    <lineage>
        <taxon>Bacteria</taxon>
        <taxon>Pseudomonadati</taxon>
        <taxon>Bacteroidota</taxon>
        <taxon>Flavobacteriia</taxon>
        <taxon>Flavobacteriales</taxon>
        <taxon>Flavobacteriaceae</taxon>
        <taxon>Algibacter</taxon>
    </lineage>
</organism>
<keyword evidence="3" id="KW-0201">Cytochrome c-type biogenesis</keyword>
<feature type="transmembrane region" description="Helical" evidence="6">
    <location>
        <begin position="541"/>
        <end position="559"/>
    </location>
</feature>
<sequence>MKKIFFLFALFAIAMGNSQILEPVKWSTLVERISNTEYKLITKATIESGWHLYSQKVPENGPIPTTFNYNDSKGRIDFIGNTSEEEGHTVDDPVFGMKIKFFEDNAIFEQKIKIPKDIDIINGTVEFMVCDDTRCLPPTEIDLVFNIENNSNNSKLNTQSGILKPVKWSTSINKISDLEYDLVIKADIENGWHVYSQFTEDGGSLPIVIEKANKTDNYELIGKASESDTIKKYNETFKVYESYFDNSAILKQRIKLNSDDIKQVQLYLSGQVCKKVCLQINEKFIFSLNNEDLESLNTSSSNINNSLVNSSLYGMNPEDLKTSSVKCENELITSTSDVQSGGKSLWSIFGLGFLGGLLALLTPCVFPMIPLTVSFFTKSSGQNRSAGISKALLYGFFIFAVYIILSVPFHLLDSVNPDILNEISTNVWLNIIFFAIFMFFAFSFFGYYELTLPSSWTTKTTQGETSGGLIGIFFMALTLAIVSFSCTGPILGSLLAGSLTADGGAWQLTAGMAGFGVSLGLPFAIFAMFPNMMNALPKSGGWLNTTKVILGFLELALAFKFLSNADLVAHWNILKIEPFLIIWIIIFAGLALYLLGKIKFPHDSPIKKLSFSRIAGGLLVVSFVIYLASGFRVNKETNTFTPLTLLSGLAPPVGYSFLYPNDCPNNLECFKDLKTGIAYAKKVSKPIMLDFTGYACVNCRKMEEHVWPLKSVDNLLRNDYVLISLYVDDKKALPETEQVEVNRVNGGTRKLESYGHKWANFQTQFFKTNSQPYYVLLNSDGTEILNQAVGYTPNEDDYVQFLECGLEVFKDNNN</sequence>
<evidence type="ECO:0000259" key="9">
    <source>
        <dbReference type="Pfam" id="PF13098"/>
    </source>
</evidence>
<feature type="transmembrane region" description="Helical" evidence="6">
    <location>
        <begin position="579"/>
        <end position="598"/>
    </location>
</feature>
<accession>A0ABP9HA58</accession>
<dbReference type="PANTHER" id="PTHR32234">
    <property type="entry name" value="THIOL:DISULFIDE INTERCHANGE PROTEIN DSBD"/>
    <property type="match status" value="1"/>
</dbReference>
<comment type="caution">
    <text evidence="10">The sequence shown here is derived from an EMBL/GenBank/DDBJ whole genome shotgun (WGS) entry which is preliminary data.</text>
</comment>
<dbReference type="InterPro" id="IPR036929">
    <property type="entry name" value="DsbDN_sf"/>
</dbReference>
<dbReference type="Pfam" id="PF11412">
    <property type="entry name" value="DsbD_N"/>
    <property type="match status" value="1"/>
</dbReference>
<feature type="domain" description="Thiol:disulfide interchange protein DsbD N-terminal" evidence="8">
    <location>
        <begin position="34"/>
        <end position="140"/>
    </location>
</feature>
<dbReference type="Gene3D" id="3.40.30.10">
    <property type="entry name" value="Glutaredoxin"/>
    <property type="match status" value="1"/>
</dbReference>
<feature type="transmembrane region" description="Helical" evidence="6">
    <location>
        <begin position="345"/>
        <end position="370"/>
    </location>
</feature>
<dbReference type="InterPro" id="IPR012336">
    <property type="entry name" value="Thioredoxin-like_fold"/>
</dbReference>
<dbReference type="RefSeq" id="WP_345165967.1">
    <property type="nucleotide sequence ID" value="NZ_BAABJK010000004.1"/>
</dbReference>
<evidence type="ECO:0000256" key="4">
    <source>
        <dbReference type="ARBA" id="ARBA00022989"/>
    </source>
</evidence>
<keyword evidence="4 6" id="KW-1133">Transmembrane helix</keyword>
<evidence type="ECO:0000313" key="11">
    <source>
        <dbReference type="Proteomes" id="UP001501692"/>
    </source>
</evidence>